<dbReference type="WBParaSite" id="PS1159_v2.g14227.t1">
    <property type="protein sequence ID" value="PS1159_v2.g14227.t1"/>
    <property type="gene ID" value="PS1159_v2.g14227"/>
</dbReference>
<dbReference type="Proteomes" id="UP000887580">
    <property type="component" value="Unplaced"/>
</dbReference>
<sequence length="62" mass="6987">MTLLVTETTADSSKGWSVEEMFKKNQSLGVQSTFKDDLSQYTTVHAEGSTEERERAAKRSEE</sequence>
<evidence type="ECO:0000313" key="1">
    <source>
        <dbReference type="Proteomes" id="UP000887580"/>
    </source>
</evidence>
<reference evidence="2" key="1">
    <citation type="submission" date="2022-11" db="UniProtKB">
        <authorList>
            <consortium name="WormBaseParasite"/>
        </authorList>
    </citation>
    <scope>IDENTIFICATION</scope>
</reference>
<proteinExistence type="predicted"/>
<protein>
    <submittedName>
        <fullName evidence="2">Uncharacterized protein</fullName>
    </submittedName>
</protein>
<name>A0AC35F728_9BILA</name>
<accession>A0AC35F728</accession>
<evidence type="ECO:0000313" key="2">
    <source>
        <dbReference type="WBParaSite" id="PS1159_v2.g14227.t1"/>
    </source>
</evidence>
<organism evidence="1 2">
    <name type="scientific">Panagrolaimus sp. PS1159</name>
    <dbReference type="NCBI Taxonomy" id="55785"/>
    <lineage>
        <taxon>Eukaryota</taxon>
        <taxon>Metazoa</taxon>
        <taxon>Ecdysozoa</taxon>
        <taxon>Nematoda</taxon>
        <taxon>Chromadorea</taxon>
        <taxon>Rhabditida</taxon>
        <taxon>Tylenchina</taxon>
        <taxon>Panagrolaimomorpha</taxon>
        <taxon>Panagrolaimoidea</taxon>
        <taxon>Panagrolaimidae</taxon>
        <taxon>Panagrolaimus</taxon>
    </lineage>
</organism>